<dbReference type="SUPFAM" id="SSF48452">
    <property type="entry name" value="TPR-like"/>
    <property type="match status" value="1"/>
</dbReference>
<comment type="caution">
    <text evidence="2">The sequence shown here is derived from an EMBL/GenBank/DDBJ whole genome shotgun (WGS) entry which is preliminary data.</text>
</comment>
<evidence type="ECO:0000259" key="1">
    <source>
        <dbReference type="PROSITE" id="PS50943"/>
    </source>
</evidence>
<dbReference type="PROSITE" id="PS50943">
    <property type="entry name" value="HTH_CROC1"/>
    <property type="match status" value="1"/>
</dbReference>
<accession>A0ABW0Y2V7</accession>
<name>A0ABW0Y2V7_9ACTN</name>
<gene>
    <name evidence="2" type="ORF">ACFP2V_34810</name>
</gene>
<dbReference type="Gene3D" id="1.25.40.10">
    <property type="entry name" value="Tetratricopeptide repeat domain"/>
    <property type="match status" value="1"/>
</dbReference>
<organism evidence="2 3">
    <name type="scientific">Streptomyces incanus</name>
    <dbReference type="NCBI Taxonomy" id="887453"/>
    <lineage>
        <taxon>Bacteria</taxon>
        <taxon>Bacillati</taxon>
        <taxon>Actinomycetota</taxon>
        <taxon>Actinomycetes</taxon>
        <taxon>Kitasatosporales</taxon>
        <taxon>Streptomycetaceae</taxon>
        <taxon>Streptomyces</taxon>
    </lineage>
</organism>
<dbReference type="InterPro" id="IPR001387">
    <property type="entry name" value="Cro/C1-type_HTH"/>
</dbReference>
<dbReference type="Proteomes" id="UP001596183">
    <property type="component" value="Unassembled WGS sequence"/>
</dbReference>
<dbReference type="SUPFAM" id="SSF47413">
    <property type="entry name" value="lambda repressor-like DNA-binding domains"/>
    <property type="match status" value="1"/>
</dbReference>
<dbReference type="SMART" id="SM00530">
    <property type="entry name" value="HTH_XRE"/>
    <property type="match status" value="1"/>
</dbReference>
<dbReference type="RefSeq" id="WP_381219400.1">
    <property type="nucleotide sequence ID" value="NZ_JBHSPC010000143.1"/>
</dbReference>
<feature type="domain" description="HTH cro/C1-type" evidence="1">
    <location>
        <begin position="34"/>
        <end position="81"/>
    </location>
</feature>
<protein>
    <submittedName>
        <fullName evidence="2">Helix-turn-helix domain-containing protein</fullName>
    </submittedName>
</protein>
<dbReference type="EMBL" id="JBHSPC010000143">
    <property type="protein sequence ID" value="MFC5675046.1"/>
    <property type="molecule type" value="Genomic_DNA"/>
</dbReference>
<keyword evidence="3" id="KW-1185">Reference proteome</keyword>
<dbReference type="CDD" id="cd00093">
    <property type="entry name" value="HTH_XRE"/>
    <property type="match status" value="1"/>
</dbReference>
<evidence type="ECO:0000313" key="3">
    <source>
        <dbReference type="Proteomes" id="UP001596183"/>
    </source>
</evidence>
<sequence length="446" mass="48411">MQRTTDPLWNSSRVRLLMERCDPGGLVRLGRTWHGWRQTDLGRRLGCSASTVSRLEKSGRISDLRLLQRAAYEVGVPPDVLGAALGLTGPQATNVAPNGPRHTEEDPMRRRTLLAAAGLAVPTSLLLGVDSALAEMPAPSGSPVPLDVRLARARALFDTGRYGDLLEALPDLLATAHARIGDRAETDYARLSACYSLMAQVLVKIGRYDQARLTADRASLYADLSGSSLASAAAARELGIVLRHQNQADTAQRLVLKAASRIEATGLSTQAQAAAYAQLLCTTSYTAARAGDRDQALSMIEEAMRAARELPAVASAGRLFAVTPASVRLYQVGVHWALGDAGAAIRAGEQLRQEQFTTAERQGRLHTDMARAWWQWGKPEQTARSLLEAFRVTPAEVRDRPSMRAIVRELHRAHPRVSGVRELSRVALVEEPRTGAGMRVFRGPED</sequence>
<reference evidence="3" key="1">
    <citation type="journal article" date="2019" name="Int. J. Syst. Evol. Microbiol.">
        <title>The Global Catalogue of Microorganisms (GCM) 10K type strain sequencing project: providing services to taxonomists for standard genome sequencing and annotation.</title>
        <authorList>
            <consortium name="The Broad Institute Genomics Platform"/>
            <consortium name="The Broad Institute Genome Sequencing Center for Infectious Disease"/>
            <person name="Wu L."/>
            <person name="Ma J."/>
        </authorList>
    </citation>
    <scope>NUCLEOTIDE SEQUENCE [LARGE SCALE GENOMIC DNA]</scope>
    <source>
        <strain evidence="3">JCM 13852</strain>
    </source>
</reference>
<dbReference type="Pfam" id="PF13560">
    <property type="entry name" value="HTH_31"/>
    <property type="match status" value="1"/>
</dbReference>
<dbReference type="Gene3D" id="1.10.260.40">
    <property type="entry name" value="lambda repressor-like DNA-binding domains"/>
    <property type="match status" value="1"/>
</dbReference>
<dbReference type="InterPro" id="IPR010982">
    <property type="entry name" value="Lambda_DNA-bd_dom_sf"/>
</dbReference>
<proteinExistence type="predicted"/>
<evidence type="ECO:0000313" key="2">
    <source>
        <dbReference type="EMBL" id="MFC5675046.1"/>
    </source>
</evidence>
<dbReference type="InterPro" id="IPR011990">
    <property type="entry name" value="TPR-like_helical_dom_sf"/>
</dbReference>